<evidence type="ECO:0000256" key="3">
    <source>
        <dbReference type="ARBA" id="ARBA00022884"/>
    </source>
</evidence>
<dbReference type="GO" id="GO:0005840">
    <property type="term" value="C:ribosome"/>
    <property type="evidence" value="ECO:0007669"/>
    <property type="project" value="UniProtKB-KW"/>
</dbReference>
<dbReference type="InterPro" id="IPR036510">
    <property type="entry name" value="Ribosomal_bS20_sf"/>
</dbReference>
<evidence type="ECO:0000256" key="4">
    <source>
        <dbReference type="ARBA" id="ARBA00022980"/>
    </source>
</evidence>
<evidence type="ECO:0000256" key="5">
    <source>
        <dbReference type="ARBA" id="ARBA00023274"/>
    </source>
</evidence>
<dbReference type="InterPro" id="IPR002583">
    <property type="entry name" value="Ribosomal_bS20"/>
</dbReference>
<dbReference type="Proteomes" id="UP001597063">
    <property type="component" value="Unassembled WGS sequence"/>
</dbReference>
<accession>A0ABW2XMD2</accession>
<feature type="region of interest" description="Disordered" evidence="8">
    <location>
        <begin position="1"/>
        <end position="22"/>
    </location>
</feature>
<evidence type="ECO:0000256" key="6">
    <source>
        <dbReference type="ARBA" id="ARBA00035136"/>
    </source>
</evidence>
<dbReference type="EMBL" id="JBHTGP010000011">
    <property type="protein sequence ID" value="MFD0686593.1"/>
    <property type="molecule type" value="Genomic_DNA"/>
</dbReference>
<keyword evidence="2 7" id="KW-0699">rRNA-binding</keyword>
<reference evidence="10" key="1">
    <citation type="journal article" date="2019" name="Int. J. Syst. Evol. Microbiol.">
        <title>The Global Catalogue of Microorganisms (GCM) 10K type strain sequencing project: providing services to taxonomists for standard genome sequencing and annotation.</title>
        <authorList>
            <consortium name="The Broad Institute Genomics Platform"/>
            <consortium name="The Broad Institute Genome Sequencing Center for Infectious Disease"/>
            <person name="Wu L."/>
            <person name="Ma J."/>
        </authorList>
    </citation>
    <scope>NUCLEOTIDE SEQUENCE [LARGE SCALE GENOMIC DNA]</scope>
    <source>
        <strain evidence="10">JCM 9371</strain>
    </source>
</reference>
<evidence type="ECO:0000256" key="7">
    <source>
        <dbReference type="HAMAP-Rule" id="MF_00500"/>
    </source>
</evidence>
<protein>
    <recommendedName>
        <fullName evidence="6 7">Small ribosomal subunit protein bS20</fullName>
    </recommendedName>
</protein>
<organism evidence="9 10">
    <name type="scientific">Actinomadura fibrosa</name>
    <dbReference type="NCBI Taxonomy" id="111802"/>
    <lineage>
        <taxon>Bacteria</taxon>
        <taxon>Bacillati</taxon>
        <taxon>Actinomycetota</taxon>
        <taxon>Actinomycetes</taxon>
        <taxon>Streptosporangiales</taxon>
        <taxon>Thermomonosporaceae</taxon>
        <taxon>Actinomadura</taxon>
    </lineage>
</organism>
<evidence type="ECO:0000256" key="2">
    <source>
        <dbReference type="ARBA" id="ARBA00022730"/>
    </source>
</evidence>
<gene>
    <name evidence="7 9" type="primary">rpsT</name>
    <name evidence="9" type="ORF">ACFQZM_18985</name>
</gene>
<evidence type="ECO:0000256" key="8">
    <source>
        <dbReference type="SAM" id="MobiDB-lite"/>
    </source>
</evidence>
<keyword evidence="3 7" id="KW-0694">RNA-binding</keyword>
<keyword evidence="10" id="KW-1185">Reference proteome</keyword>
<keyword evidence="5 7" id="KW-0687">Ribonucleoprotein</keyword>
<comment type="similarity">
    <text evidence="1 7">Belongs to the bacterial ribosomal protein bS20 family.</text>
</comment>
<dbReference type="SUPFAM" id="SSF46992">
    <property type="entry name" value="Ribosomal protein S20"/>
    <property type="match status" value="1"/>
</dbReference>
<dbReference type="PANTHER" id="PTHR33398">
    <property type="entry name" value="30S RIBOSOMAL PROTEIN S20"/>
    <property type="match status" value="1"/>
</dbReference>
<dbReference type="NCBIfam" id="TIGR00029">
    <property type="entry name" value="S20"/>
    <property type="match status" value="1"/>
</dbReference>
<comment type="function">
    <text evidence="7">Binds directly to 16S ribosomal RNA.</text>
</comment>
<evidence type="ECO:0000313" key="9">
    <source>
        <dbReference type="EMBL" id="MFD0686593.1"/>
    </source>
</evidence>
<feature type="compositionally biased region" description="Basic and acidic residues" evidence="8">
    <location>
        <begin position="12"/>
        <end position="22"/>
    </location>
</feature>
<proteinExistence type="inferred from homology"/>
<dbReference type="PANTHER" id="PTHR33398:SF1">
    <property type="entry name" value="SMALL RIBOSOMAL SUBUNIT PROTEIN BS20C"/>
    <property type="match status" value="1"/>
</dbReference>
<name>A0ABW2XMD2_9ACTN</name>
<keyword evidence="4 7" id="KW-0689">Ribosomal protein</keyword>
<dbReference type="HAMAP" id="MF_00500">
    <property type="entry name" value="Ribosomal_bS20"/>
    <property type="match status" value="1"/>
</dbReference>
<evidence type="ECO:0000313" key="10">
    <source>
        <dbReference type="Proteomes" id="UP001597063"/>
    </source>
</evidence>
<evidence type="ECO:0000256" key="1">
    <source>
        <dbReference type="ARBA" id="ARBA00007634"/>
    </source>
</evidence>
<dbReference type="Pfam" id="PF01649">
    <property type="entry name" value="Ribosomal_S20p"/>
    <property type="match status" value="1"/>
</dbReference>
<dbReference type="RefSeq" id="WP_131755765.1">
    <property type="nucleotide sequence ID" value="NZ_CAACUY010000008.1"/>
</dbReference>
<comment type="caution">
    <text evidence="9">The sequence shown here is derived from an EMBL/GenBank/DDBJ whole genome shotgun (WGS) entry which is preliminary data.</text>
</comment>
<sequence length="89" mass="9678">MANIKSQIKRNKQNEKARLRNKAVKSELKTAIRRFREAAESGNAAEAAAAQRNAARKLDKAVSKGVIHKNQAANRKSAIAKQAAALQAE</sequence>
<dbReference type="Gene3D" id="1.20.58.110">
    <property type="entry name" value="Ribosomal protein S20"/>
    <property type="match status" value="1"/>
</dbReference>